<proteinExistence type="predicted"/>
<evidence type="ECO:0000313" key="1">
    <source>
        <dbReference type="EMBL" id="KMU73526.1"/>
    </source>
</evidence>
<protein>
    <submittedName>
        <fullName evidence="1">Uncharacterized protein</fullName>
    </submittedName>
</protein>
<dbReference type="Proteomes" id="UP000054559">
    <property type="component" value="Unassembled WGS sequence"/>
</dbReference>
<reference evidence="2" key="1">
    <citation type="journal article" date="2010" name="Genome Res.">
        <title>Population genomic sequencing of Coccidioides fungi reveals recent hybridization and transposon control.</title>
        <authorList>
            <person name="Neafsey D.E."/>
            <person name="Barker B.M."/>
            <person name="Sharpton T.J."/>
            <person name="Stajich J.E."/>
            <person name="Park D.J."/>
            <person name="Whiston E."/>
            <person name="Hung C.-Y."/>
            <person name="McMahan C."/>
            <person name="White J."/>
            <person name="Sykes S."/>
            <person name="Heiman D."/>
            <person name="Young S."/>
            <person name="Zeng Q."/>
            <person name="Abouelleil A."/>
            <person name="Aftuck L."/>
            <person name="Bessette D."/>
            <person name="Brown A."/>
            <person name="FitzGerald M."/>
            <person name="Lui A."/>
            <person name="Macdonald J.P."/>
            <person name="Priest M."/>
            <person name="Orbach M.J."/>
            <person name="Galgiani J.N."/>
            <person name="Kirkland T.N."/>
            <person name="Cole G.T."/>
            <person name="Birren B.W."/>
            <person name="Henn M.R."/>
            <person name="Taylor J.W."/>
            <person name="Rounsley S.D."/>
        </authorList>
    </citation>
    <scope>NUCLEOTIDE SEQUENCE [LARGE SCALE GENOMIC DNA]</scope>
    <source>
        <strain evidence="2">RMSCC 3703</strain>
    </source>
</reference>
<accession>A0A0J8QM54</accession>
<evidence type="ECO:0000313" key="2">
    <source>
        <dbReference type="Proteomes" id="UP000054559"/>
    </source>
</evidence>
<name>A0A0J8QM54_COCIT</name>
<sequence length="117" mass="12799">MSKSGASVRWEATLVARGVHATVLPHRSVSITIRAVRSHKNDAIVDRNERHQQSLMVRRESESAATSLLISPPHHTTQLARVDEGGATSAIAIGLCHCAIPANMQNIAYPKICRRKE</sequence>
<dbReference type="EMBL" id="DS268130">
    <property type="protein sequence ID" value="KMU73526.1"/>
    <property type="molecule type" value="Genomic_DNA"/>
</dbReference>
<gene>
    <name evidence="1" type="ORF">CISG_03659</name>
</gene>
<dbReference type="AlphaFoldDB" id="A0A0J8QM54"/>
<organism evidence="1 2">
    <name type="scientific">Coccidioides immitis RMSCC 3703</name>
    <dbReference type="NCBI Taxonomy" id="454286"/>
    <lineage>
        <taxon>Eukaryota</taxon>
        <taxon>Fungi</taxon>
        <taxon>Dikarya</taxon>
        <taxon>Ascomycota</taxon>
        <taxon>Pezizomycotina</taxon>
        <taxon>Eurotiomycetes</taxon>
        <taxon>Eurotiomycetidae</taxon>
        <taxon>Onygenales</taxon>
        <taxon>Onygenaceae</taxon>
        <taxon>Coccidioides</taxon>
    </lineage>
</organism>